<dbReference type="Proteomes" id="UP000708208">
    <property type="component" value="Unassembled WGS sequence"/>
</dbReference>
<dbReference type="EMBL" id="CAJVCH010047628">
    <property type="protein sequence ID" value="CAG7717664.1"/>
    <property type="molecule type" value="Genomic_DNA"/>
</dbReference>
<comment type="caution">
    <text evidence="2">The sequence shown here is derived from an EMBL/GenBank/DDBJ whole genome shotgun (WGS) entry which is preliminary data.</text>
</comment>
<keyword evidence="3" id="KW-1185">Reference proteome</keyword>
<evidence type="ECO:0000313" key="2">
    <source>
        <dbReference type="EMBL" id="CAG7717664.1"/>
    </source>
</evidence>
<dbReference type="AlphaFoldDB" id="A0A8J2NX28"/>
<reference evidence="2" key="1">
    <citation type="submission" date="2021-06" db="EMBL/GenBank/DDBJ databases">
        <authorList>
            <person name="Hodson N. C."/>
            <person name="Mongue J. A."/>
            <person name="Jaron S. K."/>
        </authorList>
    </citation>
    <scope>NUCLEOTIDE SEQUENCE</scope>
</reference>
<name>A0A8J2NX28_9HEXA</name>
<protein>
    <submittedName>
        <fullName evidence="2">Uncharacterized protein</fullName>
    </submittedName>
</protein>
<evidence type="ECO:0000313" key="3">
    <source>
        <dbReference type="Proteomes" id="UP000708208"/>
    </source>
</evidence>
<dbReference type="PROSITE" id="PS51365">
    <property type="entry name" value="RENAL_DIPEPTIDASE_2"/>
    <property type="match status" value="1"/>
</dbReference>
<accession>A0A8J2NX28</accession>
<dbReference type="OrthoDB" id="445695at2759"/>
<proteinExistence type="predicted"/>
<dbReference type="InterPro" id="IPR008257">
    <property type="entry name" value="Pept_M19"/>
</dbReference>
<gene>
    <name evidence="2" type="ORF">AFUS01_LOCUS7105</name>
</gene>
<evidence type="ECO:0000256" key="1">
    <source>
        <dbReference type="SAM" id="MobiDB-lite"/>
    </source>
</evidence>
<feature type="non-terminal residue" evidence="2">
    <location>
        <position position="1"/>
    </location>
</feature>
<dbReference type="GO" id="GO:0070573">
    <property type="term" value="F:metallodipeptidase activity"/>
    <property type="evidence" value="ECO:0007669"/>
    <property type="project" value="InterPro"/>
</dbReference>
<sequence length="32" mass="3497">MTLTHTCNTPWADSSLVETGTHKPQHGGLTKF</sequence>
<dbReference type="GO" id="GO:0006508">
    <property type="term" value="P:proteolysis"/>
    <property type="evidence" value="ECO:0007669"/>
    <property type="project" value="InterPro"/>
</dbReference>
<organism evidence="2 3">
    <name type="scientific">Allacma fusca</name>
    <dbReference type="NCBI Taxonomy" id="39272"/>
    <lineage>
        <taxon>Eukaryota</taxon>
        <taxon>Metazoa</taxon>
        <taxon>Ecdysozoa</taxon>
        <taxon>Arthropoda</taxon>
        <taxon>Hexapoda</taxon>
        <taxon>Collembola</taxon>
        <taxon>Symphypleona</taxon>
        <taxon>Sminthuridae</taxon>
        <taxon>Allacma</taxon>
    </lineage>
</organism>
<feature type="region of interest" description="Disordered" evidence="1">
    <location>
        <begin position="1"/>
        <end position="32"/>
    </location>
</feature>
<feature type="compositionally biased region" description="Polar residues" evidence="1">
    <location>
        <begin position="1"/>
        <end position="18"/>
    </location>
</feature>